<dbReference type="InterPro" id="IPR036882">
    <property type="entry name" value="Alba-like_dom_sf"/>
</dbReference>
<comment type="similarity">
    <text evidence="2">Belongs to the histone-like Alba family.</text>
</comment>
<keyword evidence="3" id="KW-0539">Nucleus</keyword>
<dbReference type="PANTHER" id="PTHR13516:SF4">
    <property type="entry name" value="FI09323P"/>
    <property type="match status" value="1"/>
</dbReference>
<gene>
    <name evidence="6" type="ORF">CEUSTIGMA_g3275.t1</name>
</gene>
<dbReference type="STRING" id="1157962.A0A250WYZ1"/>
<reference evidence="6 7" key="1">
    <citation type="submission" date="2017-08" db="EMBL/GenBank/DDBJ databases">
        <title>Acidophilic green algal genome provides insights into adaptation to an acidic environment.</title>
        <authorList>
            <person name="Hirooka S."/>
            <person name="Hirose Y."/>
            <person name="Kanesaki Y."/>
            <person name="Higuchi S."/>
            <person name="Fujiwara T."/>
            <person name="Onuma R."/>
            <person name="Era A."/>
            <person name="Ohbayashi R."/>
            <person name="Uzuka A."/>
            <person name="Nozaki H."/>
            <person name="Yoshikawa H."/>
            <person name="Miyagishima S.Y."/>
        </authorList>
    </citation>
    <scope>NUCLEOTIDE SEQUENCE [LARGE SCALE GENOMIC DNA]</scope>
    <source>
        <strain evidence="6 7">NIES-2499</strain>
    </source>
</reference>
<name>A0A250WYZ1_9CHLO</name>
<dbReference type="PANTHER" id="PTHR13516">
    <property type="entry name" value="RIBONUCLEASE P SUBUNIT P25"/>
    <property type="match status" value="1"/>
</dbReference>
<evidence type="ECO:0000259" key="5">
    <source>
        <dbReference type="Pfam" id="PF01918"/>
    </source>
</evidence>
<dbReference type="AlphaFoldDB" id="A0A250WYZ1"/>
<organism evidence="6 7">
    <name type="scientific">Chlamydomonas eustigma</name>
    <dbReference type="NCBI Taxonomy" id="1157962"/>
    <lineage>
        <taxon>Eukaryota</taxon>
        <taxon>Viridiplantae</taxon>
        <taxon>Chlorophyta</taxon>
        <taxon>core chlorophytes</taxon>
        <taxon>Chlorophyceae</taxon>
        <taxon>CS clade</taxon>
        <taxon>Chlamydomonadales</taxon>
        <taxon>Chlamydomonadaceae</taxon>
        <taxon>Chlamydomonas</taxon>
    </lineage>
</organism>
<evidence type="ECO:0000313" key="6">
    <source>
        <dbReference type="EMBL" id="GAX75832.1"/>
    </source>
</evidence>
<feature type="domain" description="DNA/RNA-binding protein Alba-like" evidence="5">
    <location>
        <begin position="19"/>
        <end position="83"/>
    </location>
</feature>
<dbReference type="EMBL" id="BEGY01000014">
    <property type="protein sequence ID" value="GAX75832.1"/>
    <property type="molecule type" value="Genomic_DNA"/>
</dbReference>
<feature type="region of interest" description="Disordered" evidence="4">
    <location>
        <begin position="149"/>
        <end position="209"/>
    </location>
</feature>
<comment type="caution">
    <text evidence="6">The sequence shown here is derived from an EMBL/GenBank/DDBJ whole genome shotgun (WGS) entry which is preliminary data.</text>
</comment>
<sequence length="222" mass="24320">MEKYVRAPKEKSNEQLPENELRIVANNAMKTYISLAVSLLEEKGHSTVVLSSLGRAINKTVAIAEVVKRRVPGLHQITEINSTDITDTWEPTEPGLNKLEIVRHVSVMSITLSKLPLSTSSTGYQAPLPVDMVHQLGYADGVEDPLVEELEAKGEGRNGRGGRRGRGRERPTRPAVGSSPGEDVNDVQLPVGLDGPVKAEGDRDRRRRGRGRVLPIIIVSPW</sequence>
<dbReference type="OrthoDB" id="424402at2759"/>
<evidence type="ECO:0000256" key="2">
    <source>
        <dbReference type="ARBA" id="ARBA00008018"/>
    </source>
</evidence>
<dbReference type="InterPro" id="IPR002775">
    <property type="entry name" value="DNA/RNA-bd_Alba-like"/>
</dbReference>
<proteinExistence type="inferred from homology"/>
<evidence type="ECO:0000256" key="4">
    <source>
        <dbReference type="SAM" id="MobiDB-lite"/>
    </source>
</evidence>
<dbReference type="GO" id="GO:0003723">
    <property type="term" value="F:RNA binding"/>
    <property type="evidence" value="ECO:0007669"/>
    <property type="project" value="TreeGrafter"/>
</dbReference>
<dbReference type="SUPFAM" id="SSF82704">
    <property type="entry name" value="AlbA-like"/>
    <property type="match status" value="1"/>
</dbReference>
<dbReference type="InterPro" id="IPR051958">
    <property type="entry name" value="Alba-like_NAB"/>
</dbReference>
<comment type="subcellular location">
    <subcellularLocation>
        <location evidence="1">Nucleus</location>
    </subcellularLocation>
</comment>
<dbReference type="Gene3D" id="3.30.110.20">
    <property type="entry name" value="Alba-like domain"/>
    <property type="match status" value="1"/>
</dbReference>
<protein>
    <recommendedName>
        <fullName evidence="5">DNA/RNA-binding protein Alba-like domain-containing protein</fullName>
    </recommendedName>
</protein>
<keyword evidence="7" id="KW-1185">Reference proteome</keyword>
<dbReference type="Pfam" id="PF01918">
    <property type="entry name" value="Alba"/>
    <property type="match status" value="1"/>
</dbReference>
<dbReference type="GO" id="GO:0005634">
    <property type="term" value="C:nucleus"/>
    <property type="evidence" value="ECO:0007669"/>
    <property type="project" value="UniProtKB-SubCell"/>
</dbReference>
<evidence type="ECO:0000313" key="7">
    <source>
        <dbReference type="Proteomes" id="UP000232323"/>
    </source>
</evidence>
<evidence type="ECO:0000256" key="1">
    <source>
        <dbReference type="ARBA" id="ARBA00004123"/>
    </source>
</evidence>
<dbReference type="Proteomes" id="UP000232323">
    <property type="component" value="Unassembled WGS sequence"/>
</dbReference>
<accession>A0A250WYZ1</accession>
<evidence type="ECO:0000256" key="3">
    <source>
        <dbReference type="ARBA" id="ARBA00023242"/>
    </source>
</evidence>